<dbReference type="PANTHER" id="PTHR14418:SF5">
    <property type="entry name" value="CONDENSIN COMPLEX SUBUNIT 3"/>
    <property type="match status" value="1"/>
</dbReference>
<keyword evidence="4" id="KW-0132">Cell division</keyword>
<evidence type="ECO:0000256" key="1">
    <source>
        <dbReference type="ARBA" id="ARBA00004286"/>
    </source>
</evidence>
<dbReference type="SMART" id="SM00513">
    <property type="entry name" value="SAP"/>
    <property type="match status" value="1"/>
</dbReference>
<dbReference type="InterPro" id="IPR027165">
    <property type="entry name" value="CND3"/>
</dbReference>
<dbReference type="GO" id="GO:0000796">
    <property type="term" value="C:condensin complex"/>
    <property type="evidence" value="ECO:0007669"/>
    <property type="project" value="InterPro"/>
</dbReference>
<dbReference type="InterPro" id="IPR025977">
    <property type="entry name" value="Cnd3_C"/>
</dbReference>
<sequence length="1020" mass="107569">MGKGAGKGAYGAAVAQADEELRGIMCGAQRSKHTHERGVEKCLALIKTTPEVFADNATEGGFFECVTRVLVAKKRDGGVERCLAFVARVCSGAVLAGDDQQGDVARRSLLWLAKACGAADKTARGRALEVIALVLERLIGEDGAEVDEQVWTALSDAVVPRVHDKVAGVRRAACLALRRLQEDNQPATHALGRALARDSSAEVRAAAARALDPSKKTVGLLLDRCRDVNATVRKAAFDALRLKVGLRGVPRDRRAPVLARGLRDRDAAVRASATMTLARWFVSPKVGADATKLLELLDVESQASHAALALRALHAAACALANDDRREATPAWLRGEAEPETCAETRRRDAFDASFYYDAVDEDGQNSYVVALESALEVADREDTLLLQKKEGAEFKKRDPASLRLRNALLPSNDEESCLPENASTLTPAAALWLRCRVLLELEPSAARLTPSNLEDALAKFSDGDDLARLCSTAGEQAAQEEMKHRENDGESENSDDDEDLSFARTFVAAQVLDCARLLVDHKAIDEAGKVRVADAIDGDFVRTQKPLAECLAAPAARCLAVARGLGAGFTEDGASLHAAVESALNRGETRRALAVAAQLLAEPRCFAPPRSAAQDRFLEEICDGDDALVPRCSISPDADDRELAVLALGRRMLLGDANDSKRIAPHLWRFALNSREGLDVRGRAVCALGDAALAFGCAKCAPDESDFATSLAKLLDEGTAAPLRAVAAEGAAKLLLAGRPLSVDDAETQEARVGASLLRAFLACENDNDEDDDDDDMAAALGGKRRLQQVLSVFFPTLASTRPVSVSRSIETALDDASTPQQAASYVASLPGQQFAAPYALCASALAGTSLRRGEALTTMRAPDDQGEAALLSVVAAGVARAAAEAGEAVAAKAATKFAAACSSVAKGTEADASKDAKNLLVSPFVADAEEAPLPPPPPKAGPKIIAPKAAFDGTDSEPGTAKEAPVVEAAEAPKLSLAEVNKFTVPKLKAALKERGLPVTGLKAVLKARLLEALGYDA</sequence>
<dbReference type="PANTHER" id="PTHR14418">
    <property type="entry name" value="CONDENSIN COMPLEX SUBUNIT 3-RELATED"/>
    <property type="match status" value="1"/>
</dbReference>
<comment type="subcellular location">
    <subcellularLocation>
        <location evidence="1">Chromosome</location>
    </subcellularLocation>
</comment>
<protein>
    <recommendedName>
        <fullName evidence="9">SAP domain-containing protein</fullName>
    </recommendedName>
</protein>
<dbReference type="GO" id="GO:0051301">
    <property type="term" value="P:cell division"/>
    <property type="evidence" value="ECO:0007669"/>
    <property type="project" value="UniProtKB-KW"/>
</dbReference>
<comment type="similarity">
    <text evidence="2">Belongs to the CND3 (condensin subunit 3) family.</text>
</comment>
<dbReference type="OrthoDB" id="27187at2759"/>
<keyword evidence="6" id="KW-0226">DNA condensation</keyword>
<dbReference type="Gene3D" id="1.25.10.10">
    <property type="entry name" value="Leucine-rich Repeat Variant"/>
    <property type="match status" value="1"/>
</dbReference>
<dbReference type="GO" id="GO:0007076">
    <property type="term" value="P:mitotic chromosome condensation"/>
    <property type="evidence" value="ECO:0007669"/>
    <property type="project" value="InterPro"/>
</dbReference>
<dbReference type="Proteomes" id="UP000789595">
    <property type="component" value="Unassembled WGS sequence"/>
</dbReference>
<evidence type="ECO:0000256" key="4">
    <source>
        <dbReference type="ARBA" id="ARBA00022618"/>
    </source>
</evidence>
<dbReference type="InterPro" id="IPR011989">
    <property type="entry name" value="ARM-like"/>
</dbReference>
<dbReference type="EMBL" id="CAKKNE010000004">
    <property type="protein sequence ID" value="CAH0374798.1"/>
    <property type="molecule type" value="Genomic_DNA"/>
</dbReference>
<keyword evidence="5" id="KW-0498">Mitosis</keyword>
<gene>
    <name evidence="10" type="ORF">PECAL_4P21010</name>
</gene>
<organism evidence="10 11">
    <name type="scientific">Pelagomonas calceolata</name>
    <dbReference type="NCBI Taxonomy" id="35677"/>
    <lineage>
        <taxon>Eukaryota</taxon>
        <taxon>Sar</taxon>
        <taxon>Stramenopiles</taxon>
        <taxon>Ochrophyta</taxon>
        <taxon>Pelagophyceae</taxon>
        <taxon>Pelagomonadales</taxon>
        <taxon>Pelagomonadaceae</taxon>
        <taxon>Pelagomonas</taxon>
    </lineage>
</organism>
<dbReference type="Gene3D" id="1.10.720.30">
    <property type="entry name" value="SAP domain"/>
    <property type="match status" value="1"/>
</dbReference>
<dbReference type="Pfam" id="PF12719">
    <property type="entry name" value="Cnd3"/>
    <property type="match status" value="1"/>
</dbReference>
<keyword evidence="7" id="KW-0131">Cell cycle</keyword>
<keyword evidence="3" id="KW-0158">Chromosome</keyword>
<evidence type="ECO:0000256" key="5">
    <source>
        <dbReference type="ARBA" id="ARBA00022776"/>
    </source>
</evidence>
<accession>A0A8J2SLU0</accession>
<dbReference type="SUPFAM" id="SSF48371">
    <property type="entry name" value="ARM repeat"/>
    <property type="match status" value="1"/>
</dbReference>
<dbReference type="AlphaFoldDB" id="A0A8J2SLU0"/>
<evidence type="ECO:0000256" key="2">
    <source>
        <dbReference type="ARBA" id="ARBA00006533"/>
    </source>
</evidence>
<feature type="domain" description="SAP" evidence="9">
    <location>
        <begin position="982"/>
        <end position="1016"/>
    </location>
</feature>
<dbReference type="GO" id="GO:0000793">
    <property type="term" value="C:condensed chromosome"/>
    <property type="evidence" value="ECO:0007669"/>
    <property type="project" value="TreeGrafter"/>
</dbReference>
<dbReference type="PROSITE" id="PS50800">
    <property type="entry name" value="SAP"/>
    <property type="match status" value="1"/>
</dbReference>
<dbReference type="SUPFAM" id="SSF68906">
    <property type="entry name" value="SAP domain"/>
    <property type="match status" value="1"/>
</dbReference>
<feature type="region of interest" description="Disordered" evidence="8">
    <location>
        <begin position="476"/>
        <end position="498"/>
    </location>
</feature>
<dbReference type="InterPro" id="IPR016024">
    <property type="entry name" value="ARM-type_fold"/>
</dbReference>
<keyword evidence="11" id="KW-1185">Reference proteome</keyword>
<evidence type="ECO:0000256" key="6">
    <source>
        <dbReference type="ARBA" id="ARBA00023067"/>
    </source>
</evidence>
<evidence type="ECO:0000256" key="7">
    <source>
        <dbReference type="ARBA" id="ARBA00023306"/>
    </source>
</evidence>
<evidence type="ECO:0000313" key="11">
    <source>
        <dbReference type="Proteomes" id="UP000789595"/>
    </source>
</evidence>
<dbReference type="Pfam" id="PF02037">
    <property type="entry name" value="SAP"/>
    <property type="match status" value="1"/>
</dbReference>
<evidence type="ECO:0000256" key="8">
    <source>
        <dbReference type="SAM" id="MobiDB-lite"/>
    </source>
</evidence>
<reference evidence="10" key="1">
    <citation type="submission" date="2021-11" db="EMBL/GenBank/DDBJ databases">
        <authorList>
            <consortium name="Genoscope - CEA"/>
            <person name="William W."/>
        </authorList>
    </citation>
    <scope>NUCLEOTIDE SEQUENCE</scope>
</reference>
<dbReference type="InterPro" id="IPR036361">
    <property type="entry name" value="SAP_dom_sf"/>
</dbReference>
<proteinExistence type="inferred from homology"/>
<evidence type="ECO:0000259" key="9">
    <source>
        <dbReference type="PROSITE" id="PS50800"/>
    </source>
</evidence>
<evidence type="ECO:0000256" key="3">
    <source>
        <dbReference type="ARBA" id="ARBA00022454"/>
    </source>
</evidence>
<evidence type="ECO:0000313" key="10">
    <source>
        <dbReference type="EMBL" id="CAH0374798.1"/>
    </source>
</evidence>
<dbReference type="InterPro" id="IPR003034">
    <property type="entry name" value="SAP_dom"/>
</dbReference>
<name>A0A8J2SLU0_9STRA</name>
<comment type="caution">
    <text evidence="10">The sequence shown here is derived from an EMBL/GenBank/DDBJ whole genome shotgun (WGS) entry which is preliminary data.</text>
</comment>